<gene>
    <name evidence="3" type="ORF">NCGR_LOCUS36339</name>
</gene>
<keyword evidence="1" id="KW-0812">Transmembrane</keyword>
<proteinExistence type="predicted"/>
<comment type="caution">
    <text evidence="3">The sequence shown here is derived from an EMBL/GenBank/DDBJ whole genome shotgun (WGS) entry which is preliminary data.</text>
</comment>
<feature type="transmembrane region" description="Helical" evidence="1">
    <location>
        <begin position="154"/>
        <end position="172"/>
    </location>
</feature>
<feature type="transmembrane region" description="Helical" evidence="1">
    <location>
        <begin position="100"/>
        <end position="120"/>
    </location>
</feature>
<evidence type="ECO:0000256" key="1">
    <source>
        <dbReference type="SAM" id="Phobius"/>
    </source>
</evidence>
<keyword evidence="1" id="KW-1133">Transmembrane helix</keyword>
<feature type="transmembrane region" description="Helical" evidence="1">
    <location>
        <begin position="379"/>
        <end position="400"/>
    </location>
</feature>
<reference evidence="3" key="1">
    <citation type="submission" date="2020-10" db="EMBL/GenBank/DDBJ databases">
        <authorList>
            <person name="Han B."/>
            <person name="Lu T."/>
            <person name="Zhao Q."/>
            <person name="Huang X."/>
            <person name="Zhao Y."/>
        </authorList>
    </citation>
    <scope>NUCLEOTIDE SEQUENCE</scope>
</reference>
<sequence length="787" mass="89460">MDPNGGLSLGPTPEEGDPYMTTGYLLTLIRSDKGTHIDVLATAGAVLLAFQALLGSRRRRCRSKVFLLILEAAYTISYVLVSYTIGLIQAFDSPNPAQSQLLWAVVLLLLLGSADTISAFSRHDVEQSKGMQTKHVLQTLLVLWLLLSQRSLAGGGWIIAPFLLLCWVYSIFKMAQRTKALRMASMTHYGLVRSAKVVADYMHTDVVQSHDAGHDPSDMTRYKYLVLGEDEYSIPPSAPPYLTHVPVADDGDVITIDMIWKHDGKLLSSRDERARALKDTCLSFALFKLLKRRFCSLEIAEAGHPKTRDFVLHGLLADNNAPPSRPQHQCDDNPEDQLRRGAERAFHIIEVELSFLYDFFYTKYPVLFPTKRVVGVIRFFFLLVFLVVLLYFTTDAIWVARHPRFVAPYYAFTIFNDFLFVAMIFAIDVLQQLATSYSNWAVVHFVCDYVRTKKKSRWHCWSWIRQELIKWVANCRYHKVRHWDHKLGQYSLLKSLEYDSFLTNTLSLLTLRLMDPKGIGRKREPDVELPPAVMHAVATALRRSLEEGNGCLTNGTKSIKDGEGELLWACTQPTTTHMVLVWHIATTLCDVKDDFTKDKDISHELLPQLHRHRLIATCLSGYCAYLLAFVPEMLPDHSYTTKQILDAVVREARQNLVNTEDKSKTKQILEATVRKAREYLGMTKDMSKIFDKMTELGGIVGGSRGEETPILILGARLHRCLMAITVPRRWELLAEFWAELLLFLAPSDNTDVHAEHLAEGGEFMTHLWALLMHAGILKRRDFTETAV</sequence>
<evidence type="ECO:0000313" key="3">
    <source>
        <dbReference type="EMBL" id="CAD6252691.1"/>
    </source>
</evidence>
<feature type="transmembrane region" description="Helical" evidence="1">
    <location>
        <begin position="35"/>
        <end position="54"/>
    </location>
</feature>
<dbReference type="InterPro" id="IPR007658">
    <property type="entry name" value="DUF594"/>
</dbReference>
<dbReference type="InterPro" id="IPR025315">
    <property type="entry name" value="DUF4220"/>
</dbReference>
<dbReference type="EMBL" id="CAJGYO010000009">
    <property type="protein sequence ID" value="CAD6252691.1"/>
    <property type="molecule type" value="Genomic_DNA"/>
</dbReference>
<keyword evidence="1" id="KW-0472">Membrane</keyword>
<evidence type="ECO:0000259" key="2">
    <source>
        <dbReference type="Pfam" id="PF13968"/>
    </source>
</evidence>
<dbReference type="Pfam" id="PF04578">
    <property type="entry name" value="DUF594"/>
    <property type="match status" value="1"/>
</dbReference>
<name>A0A811PXC6_9POAL</name>
<keyword evidence="4" id="KW-1185">Reference proteome</keyword>
<feature type="domain" description="DUF4220" evidence="2">
    <location>
        <begin position="72"/>
        <end position="494"/>
    </location>
</feature>
<dbReference type="AlphaFoldDB" id="A0A811PXC6"/>
<evidence type="ECO:0000313" key="4">
    <source>
        <dbReference type="Proteomes" id="UP000604825"/>
    </source>
</evidence>
<protein>
    <recommendedName>
        <fullName evidence="2">DUF4220 domain-containing protein</fullName>
    </recommendedName>
</protein>
<feature type="transmembrane region" description="Helical" evidence="1">
    <location>
        <begin position="406"/>
        <end position="430"/>
    </location>
</feature>
<organism evidence="3 4">
    <name type="scientific">Miscanthus lutarioriparius</name>
    <dbReference type="NCBI Taxonomy" id="422564"/>
    <lineage>
        <taxon>Eukaryota</taxon>
        <taxon>Viridiplantae</taxon>
        <taxon>Streptophyta</taxon>
        <taxon>Embryophyta</taxon>
        <taxon>Tracheophyta</taxon>
        <taxon>Spermatophyta</taxon>
        <taxon>Magnoliopsida</taxon>
        <taxon>Liliopsida</taxon>
        <taxon>Poales</taxon>
        <taxon>Poaceae</taxon>
        <taxon>PACMAD clade</taxon>
        <taxon>Panicoideae</taxon>
        <taxon>Andropogonodae</taxon>
        <taxon>Andropogoneae</taxon>
        <taxon>Saccharinae</taxon>
        <taxon>Miscanthus</taxon>
    </lineage>
</organism>
<dbReference type="Pfam" id="PF13968">
    <property type="entry name" value="DUF4220"/>
    <property type="match status" value="1"/>
</dbReference>
<dbReference type="PANTHER" id="PTHR31325">
    <property type="entry name" value="OS01G0798800 PROTEIN-RELATED"/>
    <property type="match status" value="1"/>
</dbReference>
<dbReference type="Proteomes" id="UP000604825">
    <property type="component" value="Unassembled WGS sequence"/>
</dbReference>
<accession>A0A811PXC6</accession>
<feature type="transmembrane region" description="Helical" evidence="1">
    <location>
        <begin position="66"/>
        <end position="88"/>
    </location>
</feature>
<dbReference type="OrthoDB" id="624036at2759"/>